<feature type="compositionally biased region" description="Basic residues" evidence="2">
    <location>
        <begin position="554"/>
        <end position="565"/>
    </location>
</feature>
<dbReference type="PROSITE" id="PS01159">
    <property type="entry name" value="WW_DOMAIN_1"/>
    <property type="match status" value="1"/>
</dbReference>
<feature type="compositionally biased region" description="Acidic residues" evidence="2">
    <location>
        <begin position="1158"/>
        <end position="1174"/>
    </location>
</feature>
<feature type="compositionally biased region" description="Basic and acidic residues" evidence="2">
    <location>
        <begin position="711"/>
        <end position="726"/>
    </location>
</feature>
<keyword evidence="1" id="KW-0175">Coiled coil</keyword>
<name>A0A9N8DE99_9STRA</name>
<keyword evidence="5" id="KW-1185">Reference proteome</keyword>
<feature type="compositionally biased region" description="Basic and acidic residues" evidence="2">
    <location>
        <begin position="491"/>
        <end position="509"/>
    </location>
</feature>
<feature type="region of interest" description="Disordered" evidence="2">
    <location>
        <begin position="1008"/>
        <end position="1084"/>
    </location>
</feature>
<feature type="region of interest" description="Disordered" evidence="2">
    <location>
        <begin position="1278"/>
        <end position="1415"/>
    </location>
</feature>
<feature type="compositionally biased region" description="Pro residues" evidence="2">
    <location>
        <begin position="462"/>
        <end position="471"/>
    </location>
</feature>
<gene>
    <name evidence="4" type="ORF">SEMRO_54_G031980.1</name>
</gene>
<feature type="region of interest" description="Disordered" evidence="2">
    <location>
        <begin position="200"/>
        <end position="238"/>
    </location>
</feature>
<dbReference type="PROSITE" id="PS50020">
    <property type="entry name" value="WW_DOMAIN_2"/>
    <property type="match status" value="1"/>
</dbReference>
<organism evidence="4 5">
    <name type="scientific">Seminavis robusta</name>
    <dbReference type="NCBI Taxonomy" id="568900"/>
    <lineage>
        <taxon>Eukaryota</taxon>
        <taxon>Sar</taxon>
        <taxon>Stramenopiles</taxon>
        <taxon>Ochrophyta</taxon>
        <taxon>Bacillariophyta</taxon>
        <taxon>Bacillariophyceae</taxon>
        <taxon>Bacillariophycidae</taxon>
        <taxon>Naviculales</taxon>
        <taxon>Naviculaceae</taxon>
        <taxon>Seminavis</taxon>
    </lineage>
</organism>
<dbReference type="Proteomes" id="UP001153069">
    <property type="component" value="Unassembled WGS sequence"/>
</dbReference>
<feature type="compositionally biased region" description="Basic and acidic residues" evidence="2">
    <location>
        <begin position="675"/>
        <end position="691"/>
    </location>
</feature>
<feature type="compositionally biased region" description="Low complexity" evidence="2">
    <location>
        <begin position="623"/>
        <end position="640"/>
    </location>
</feature>
<feature type="compositionally biased region" description="Polar residues" evidence="2">
    <location>
        <begin position="1047"/>
        <end position="1058"/>
    </location>
</feature>
<dbReference type="InterPro" id="IPR001202">
    <property type="entry name" value="WW_dom"/>
</dbReference>
<dbReference type="OrthoDB" id="49674at2759"/>
<feature type="compositionally biased region" description="Basic and acidic residues" evidence="2">
    <location>
        <begin position="1175"/>
        <end position="1187"/>
    </location>
</feature>
<evidence type="ECO:0000256" key="1">
    <source>
        <dbReference type="SAM" id="Coils"/>
    </source>
</evidence>
<evidence type="ECO:0000259" key="3">
    <source>
        <dbReference type="PROSITE" id="PS50020"/>
    </source>
</evidence>
<feature type="region of interest" description="Disordered" evidence="2">
    <location>
        <begin position="272"/>
        <end position="302"/>
    </location>
</feature>
<dbReference type="Gene3D" id="2.20.70.10">
    <property type="match status" value="1"/>
</dbReference>
<dbReference type="SMART" id="SM00456">
    <property type="entry name" value="WW"/>
    <property type="match status" value="1"/>
</dbReference>
<comment type="caution">
    <text evidence="4">The sequence shown here is derived from an EMBL/GenBank/DDBJ whole genome shotgun (WGS) entry which is preliminary data.</text>
</comment>
<evidence type="ECO:0000256" key="2">
    <source>
        <dbReference type="SAM" id="MobiDB-lite"/>
    </source>
</evidence>
<proteinExistence type="predicted"/>
<feature type="compositionally biased region" description="Low complexity" evidence="2">
    <location>
        <begin position="1354"/>
        <end position="1366"/>
    </location>
</feature>
<dbReference type="SUPFAM" id="SSF51045">
    <property type="entry name" value="WW domain"/>
    <property type="match status" value="1"/>
</dbReference>
<feature type="region of interest" description="Disordered" evidence="2">
    <location>
        <begin position="1117"/>
        <end position="1197"/>
    </location>
</feature>
<sequence>MGKLLRGTRKSPDAEQLLTPRKNGFFGKRNNGVRSEDPEKPKAMSARRLVTSVFKSSRKNGDDDDDDKSPVDGSPAIQLQLFGDHKPRMNGRIMNNRSMQQQQQQPTPGQVVLNSRRHAKQPNSSLNGSSNQDEGTVMSDLTGTVSPHPPGHPLSASLTHATNSIAETPPPSNGAQQQLSGVAFAAATPERTTQQSFYSAYSPGLGDFAEDDNNDDDANDDIQEDNGEEGTTTDESRTATRNFCKSSVLDQVLGVVDGACHRTMDITLGSQWTRQRSQQSTAAGDQANIQWGIAPSDDDESTNLDTATFITGDTTTCFTRESPNCFQRIPKAAAAVANCDTVPEEPAQFDPATMAAADSEQQHRSSTNRPIPLVRQASDFNDSDLHENFELVLGQLPSSMVPQEPAKKRAWGARILRNDSRKGNNKDEERKVEQRPGPPAHYKAAPQTPSPVKALFHNATPPTEPETPRSPPTVNKLSKQEQREALFQSVLERETSRRDAPDSPSRDVGVEIQSSRIVKQQQREMQELQQRQDLARAKSTLSPTSRKGLSGLVKRLRFGKVRRTKSTSSVPPPKRVTGTYSNKTVAAKVNSEKKANGNQVKPRGNSVPPPPKGPMYSTPTKDPPAFSSKASAMPASPASPLTLEEEKKEIEPYDTRAREEQRDTDPTTTSAPDPARNETKAEGRRPSHPEIKGLSSKPVLPIKASNSFGDTARRDSAAAEKPKSDMEAVPEQLEQGVSMNRLRSAPVRLSSSDALQQREKDLKKDKALHEQKIRKSSSETTSVKEETKAVLDEDDGLDAVESMRKKAPKLTWKAATDAQGRTYYYHRESRATSWVKPKEFDAQVAAIKKYKEDMEALKKESETQQVIDGYKSVEAIQNKLRKKTQRDFDPEVWQTKQEILDIVKTMPLPQGTNIERLLVQYDGREEQLLANLRDLVESKPFDEPFQAPSTPSKTKSEPSKPQAPLADHPTVIESNPLNISHASSISVNSSSNNLNAVDVQHRIRTAVSSSTRISEKTSITEKTEKVRNTSEHQGQGIAPIREGAQGGTVSTGSISSASGGMPLRSESLGFPPSGRVPSKIPAVPRSRELKVEEFGNNRIAKETFNGDGVVPNAIGSTAAGGSAIRSESPVAKGGPPPADMQKGTPKVVAEQLVAMSSLDDDDDDSYNGDYEETVDERGTDTASEKNTDSISALSEADVDYQAQKENFERARRRALDVAVEREDWDLAAALSEGMKQVKESLYGKPQQREWTQTELDRFISENDWDAVSKYIAHMRDNPLSSASNGGPAISLSGRDPVTGRELDGHVQPPTRVPVPGPIVGGSGPPAYVSEATKRASTHTKSGRRQQQERMRRNSAAGSVSSSQGSAKRAQTRFGARSQLQHSDLNSISSWTNSSPSSSSCDSEYSDNSYESEDEHGYISLRVRRNEFEC</sequence>
<feature type="coiled-coil region" evidence="1">
    <location>
        <begin position="840"/>
        <end position="867"/>
    </location>
</feature>
<evidence type="ECO:0000313" key="5">
    <source>
        <dbReference type="Proteomes" id="UP001153069"/>
    </source>
</evidence>
<dbReference type="CDD" id="cd00201">
    <property type="entry name" value="WW"/>
    <property type="match status" value="1"/>
</dbReference>
<feature type="compositionally biased region" description="Basic and acidic residues" evidence="2">
    <location>
        <begin position="416"/>
        <end position="434"/>
    </location>
</feature>
<evidence type="ECO:0000313" key="4">
    <source>
        <dbReference type="EMBL" id="CAB9499139.1"/>
    </source>
</evidence>
<dbReference type="EMBL" id="CAICTM010000053">
    <property type="protein sequence ID" value="CAB9499139.1"/>
    <property type="molecule type" value="Genomic_DNA"/>
</dbReference>
<feature type="compositionally biased region" description="Low complexity" evidence="2">
    <location>
        <begin position="272"/>
        <end position="281"/>
    </location>
</feature>
<dbReference type="InterPro" id="IPR036020">
    <property type="entry name" value="WW_dom_sf"/>
</dbReference>
<protein>
    <recommendedName>
        <fullName evidence="3">WW domain-containing protein</fullName>
    </recommendedName>
</protein>
<feature type="compositionally biased region" description="Polar residues" evidence="2">
    <location>
        <begin position="121"/>
        <end position="145"/>
    </location>
</feature>
<feature type="region of interest" description="Disordered" evidence="2">
    <location>
        <begin position="1"/>
        <end position="157"/>
    </location>
</feature>
<feature type="compositionally biased region" description="Basic and acidic residues" evidence="2">
    <location>
        <begin position="1013"/>
        <end position="1030"/>
    </location>
</feature>
<feature type="region of interest" description="Disordered" evidence="2">
    <location>
        <begin position="400"/>
        <end position="513"/>
    </location>
</feature>
<feature type="region of interest" description="Disordered" evidence="2">
    <location>
        <begin position="941"/>
        <end position="970"/>
    </location>
</feature>
<reference evidence="4" key="1">
    <citation type="submission" date="2020-06" db="EMBL/GenBank/DDBJ databases">
        <authorList>
            <consortium name="Plant Systems Biology data submission"/>
        </authorList>
    </citation>
    <scope>NUCLEOTIDE SEQUENCE</scope>
    <source>
        <strain evidence="4">D6</strain>
    </source>
</reference>
<accession>A0A9N8DE99</accession>
<feature type="region of interest" description="Disordered" evidence="2">
    <location>
        <begin position="528"/>
        <end position="788"/>
    </location>
</feature>
<feature type="compositionally biased region" description="Basic and acidic residues" evidence="2">
    <location>
        <begin position="644"/>
        <end position="665"/>
    </location>
</feature>
<feature type="domain" description="WW" evidence="3">
    <location>
        <begin position="812"/>
        <end position="839"/>
    </location>
</feature>
<dbReference type="Pfam" id="PF00397">
    <property type="entry name" value="WW"/>
    <property type="match status" value="1"/>
</dbReference>
<feature type="compositionally biased region" description="Basic and acidic residues" evidence="2">
    <location>
        <begin position="756"/>
        <end position="788"/>
    </location>
</feature>
<feature type="compositionally biased region" description="Acidic residues" evidence="2">
    <location>
        <begin position="208"/>
        <end position="232"/>
    </location>
</feature>
<feature type="compositionally biased region" description="Low complexity" evidence="2">
    <location>
        <begin position="1382"/>
        <end position="1408"/>
    </location>
</feature>